<evidence type="ECO:0000256" key="1">
    <source>
        <dbReference type="SAM" id="MobiDB-lite"/>
    </source>
</evidence>
<dbReference type="AlphaFoldDB" id="A0A4C1Y0X7"/>
<organism evidence="2 3">
    <name type="scientific">Eumeta variegata</name>
    <name type="common">Bagworm moth</name>
    <name type="synonym">Eumeta japonica</name>
    <dbReference type="NCBI Taxonomy" id="151549"/>
    <lineage>
        <taxon>Eukaryota</taxon>
        <taxon>Metazoa</taxon>
        <taxon>Ecdysozoa</taxon>
        <taxon>Arthropoda</taxon>
        <taxon>Hexapoda</taxon>
        <taxon>Insecta</taxon>
        <taxon>Pterygota</taxon>
        <taxon>Neoptera</taxon>
        <taxon>Endopterygota</taxon>
        <taxon>Lepidoptera</taxon>
        <taxon>Glossata</taxon>
        <taxon>Ditrysia</taxon>
        <taxon>Tineoidea</taxon>
        <taxon>Psychidae</taxon>
        <taxon>Oiketicinae</taxon>
        <taxon>Eumeta</taxon>
    </lineage>
</organism>
<reference evidence="2 3" key="1">
    <citation type="journal article" date="2019" name="Commun. Biol.">
        <title>The bagworm genome reveals a unique fibroin gene that provides high tensile strength.</title>
        <authorList>
            <person name="Kono N."/>
            <person name="Nakamura H."/>
            <person name="Ohtoshi R."/>
            <person name="Tomita M."/>
            <person name="Numata K."/>
            <person name="Arakawa K."/>
        </authorList>
    </citation>
    <scope>NUCLEOTIDE SEQUENCE [LARGE SCALE GENOMIC DNA]</scope>
</reference>
<gene>
    <name evidence="2" type="ORF">EVAR_61321_1</name>
</gene>
<feature type="compositionally biased region" description="Basic residues" evidence="1">
    <location>
        <begin position="1"/>
        <end position="11"/>
    </location>
</feature>
<sequence>MKSAPARRRAGYQRDEGAVPRPPPPRPATRGRLSGRELPLSLGYAGFLSNCHAGSVGAARARRSAQINRYPVTLYDLSFKSITFQPLNNRCVNSKFLNPSKSTTRKVDGAKSIENNKPSTSTDPTMVGYALGRFDDAADFKGLLRDGIITTLFLTDFKKRRRFSIRFASLGPLPRALRLTRRRKRAQLPLFGEHYPIHEPMNNEACVKTKHARKNVYKAPFAFLPADNRAPSLFTEFQPLLVVVVVVGRASEPYGGSST</sequence>
<evidence type="ECO:0000313" key="3">
    <source>
        <dbReference type="Proteomes" id="UP000299102"/>
    </source>
</evidence>
<evidence type="ECO:0000313" key="2">
    <source>
        <dbReference type="EMBL" id="GBP69536.1"/>
    </source>
</evidence>
<dbReference type="Proteomes" id="UP000299102">
    <property type="component" value="Unassembled WGS sequence"/>
</dbReference>
<dbReference type="EMBL" id="BGZK01001044">
    <property type="protein sequence ID" value="GBP69536.1"/>
    <property type="molecule type" value="Genomic_DNA"/>
</dbReference>
<keyword evidence="3" id="KW-1185">Reference proteome</keyword>
<protein>
    <submittedName>
        <fullName evidence="2">Uncharacterized protein</fullName>
    </submittedName>
</protein>
<comment type="caution">
    <text evidence="2">The sequence shown here is derived from an EMBL/GenBank/DDBJ whole genome shotgun (WGS) entry which is preliminary data.</text>
</comment>
<proteinExistence type="predicted"/>
<name>A0A4C1Y0X7_EUMVA</name>
<feature type="region of interest" description="Disordered" evidence="1">
    <location>
        <begin position="1"/>
        <end position="34"/>
    </location>
</feature>
<accession>A0A4C1Y0X7</accession>